<evidence type="ECO:0000256" key="3">
    <source>
        <dbReference type="ARBA" id="ARBA00012737"/>
    </source>
</evidence>
<reference evidence="12" key="1">
    <citation type="submission" date="2021-02" db="EMBL/GenBank/DDBJ databases">
        <title>Infant gut strain persistence is associated with maternal origin, phylogeny, and functional potential including surface adhesion and iron acquisition.</title>
        <authorList>
            <person name="Lou Y.C."/>
        </authorList>
    </citation>
    <scope>NUCLEOTIDE SEQUENCE</scope>
    <source>
        <strain evidence="12">L3_108_000G1_dasL3_108_000G1_metabat.metabat.11</strain>
    </source>
</reference>
<dbReference type="PANTHER" id="PTHR43284">
    <property type="entry name" value="ASPARAGINE SYNTHETASE (GLUTAMINE-HYDROLYZING)"/>
    <property type="match status" value="1"/>
</dbReference>
<dbReference type="InterPro" id="IPR017932">
    <property type="entry name" value="GATase_2_dom"/>
</dbReference>
<name>A0A943I614_9FIRM</name>
<dbReference type="PANTHER" id="PTHR43284:SF1">
    <property type="entry name" value="ASPARAGINE SYNTHETASE"/>
    <property type="match status" value="1"/>
</dbReference>
<dbReference type="InterPro" id="IPR033738">
    <property type="entry name" value="AsnB_N"/>
</dbReference>
<dbReference type="InterPro" id="IPR029055">
    <property type="entry name" value="Ntn_hydrolases_N"/>
</dbReference>
<dbReference type="Pfam" id="PF00733">
    <property type="entry name" value="Asn_synthase"/>
    <property type="match status" value="1"/>
</dbReference>
<evidence type="ECO:0000256" key="7">
    <source>
        <dbReference type="ARBA" id="ARBA00022962"/>
    </source>
</evidence>
<dbReference type="PIRSF" id="PIRSF001589">
    <property type="entry name" value="Asn_synthetase_glu-h"/>
    <property type="match status" value="1"/>
</dbReference>
<keyword evidence="6" id="KW-0028">Amino-acid biosynthesis</keyword>
<dbReference type="InterPro" id="IPR001962">
    <property type="entry name" value="Asn_synthase"/>
</dbReference>
<dbReference type="Pfam" id="PF13537">
    <property type="entry name" value="GATase_7"/>
    <property type="match status" value="1"/>
</dbReference>
<comment type="similarity">
    <text evidence="2">Belongs to the asparagine synthetase family.</text>
</comment>
<feature type="site" description="Important for beta-aspartyl-AMP intermediate formation" evidence="10">
    <location>
        <position position="365"/>
    </location>
</feature>
<dbReference type="InterPro" id="IPR014729">
    <property type="entry name" value="Rossmann-like_a/b/a_fold"/>
</dbReference>
<feature type="domain" description="Glutamine amidotransferase type-2" evidence="11">
    <location>
        <begin position="1"/>
        <end position="207"/>
    </location>
</feature>
<dbReference type="GO" id="GO:0005829">
    <property type="term" value="C:cytosol"/>
    <property type="evidence" value="ECO:0007669"/>
    <property type="project" value="TreeGrafter"/>
</dbReference>
<keyword evidence="4 9" id="KW-0547">Nucleotide-binding</keyword>
<sequence>MYNQNEDLSNQITTFNKMLSLIKYHGSDNYKIINDHHVLLGHCQVSTIDTNNDKQPFEYIYNNIKYSIVYNGEIYNMGTIKEQLINEGFHFSSQNDTEVIIVSFIAYGPRCLNLFDGSFSFVISYQNKLFIARDHLGVKPLYYYHKNNLFIFSSEIKCILMYLQHCIVDKTGIKELLGLGPSISPGRTLYKDIYSLRPGHYMNVYNNFKEITRYWQLKRLKHTRNYKETVYDIRSLVNYSIKQQLSSDVPISCMLSGGLDSSIITAVASQYISKLSTYSIDYQDQDKYFQPYEYQTTRDEHYINEMLERYATNHKTVTLSQKQLVMALKDSLIARDAPGMADIDSSFLLFSKEISHHHKVVLSGECADEIFGGYPWFYRQELINIKGFPWIREFDKRTELFNDNIKALNIEKYVLDKYYQTLDEIDYHDQNFEDEHKRKTIYLNIEWFMQTLLTRSDSQTMPNSIKLRVPFANKDIISYLYNVPWKYMYRDNMEKSLLRDAFKDFIPNDIYNRKKNPYPKTHSPLYCDLIVELLKESLKDKDNILLKLFNHNKLLDLINSKGTSFKYPWFGQLMMGPQLLAYFYQIYLWGRIYHIELE</sequence>
<evidence type="ECO:0000313" key="13">
    <source>
        <dbReference type="Proteomes" id="UP000751224"/>
    </source>
</evidence>
<dbReference type="CDD" id="cd00712">
    <property type="entry name" value="AsnB"/>
    <property type="match status" value="1"/>
</dbReference>
<comment type="catalytic activity">
    <reaction evidence="8">
        <text>L-aspartate + L-glutamine + ATP + H2O = L-asparagine + L-glutamate + AMP + diphosphate + H(+)</text>
        <dbReference type="Rhea" id="RHEA:12228"/>
        <dbReference type="ChEBI" id="CHEBI:15377"/>
        <dbReference type="ChEBI" id="CHEBI:15378"/>
        <dbReference type="ChEBI" id="CHEBI:29985"/>
        <dbReference type="ChEBI" id="CHEBI:29991"/>
        <dbReference type="ChEBI" id="CHEBI:30616"/>
        <dbReference type="ChEBI" id="CHEBI:33019"/>
        <dbReference type="ChEBI" id="CHEBI:58048"/>
        <dbReference type="ChEBI" id="CHEBI:58359"/>
        <dbReference type="ChEBI" id="CHEBI:456215"/>
        <dbReference type="EC" id="6.3.5.4"/>
    </reaction>
</comment>
<evidence type="ECO:0000259" key="11">
    <source>
        <dbReference type="PROSITE" id="PS51278"/>
    </source>
</evidence>
<dbReference type="AlphaFoldDB" id="A0A943I614"/>
<protein>
    <recommendedName>
        <fullName evidence="3">asparagine synthase (glutamine-hydrolyzing)</fullName>
        <ecNumber evidence="3">6.3.5.4</ecNumber>
    </recommendedName>
</protein>
<feature type="binding site" evidence="9">
    <location>
        <position position="280"/>
    </location>
    <ligand>
        <name>ATP</name>
        <dbReference type="ChEBI" id="CHEBI:30616"/>
    </ligand>
</feature>
<dbReference type="GO" id="GO:0006529">
    <property type="term" value="P:asparagine biosynthetic process"/>
    <property type="evidence" value="ECO:0007669"/>
    <property type="project" value="UniProtKB-KW"/>
</dbReference>
<comment type="pathway">
    <text evidence="1">Amino-acid biosynthesis; L-asparagine biosynthesis; L-asparagine from L-aspartate (L-Gln route): step 1/1.</text>
</comment>
<proteinExistence type="inferred from homology"/>
<dbReference type="SUPFAM" id="SSF56235">
    <property type="entry name" value="N-terminal nucleophile aminohydrolases (Ntn hydrolases)"/>
    <property type="match status" value="1"/>
</dbReference>
<evidence type="ECO:0000256" key="10">
    <source>
        <dbReference type="PIRSR" id="PIRSR001589-3"/>
    </source>
</evidence>
<feature type="binding site" evidence="9">
    <location>
        <begin position="363"/>
        <end position="364"/>
    </location>
    <ligand>
        <name>ATP</name>
        <dbReference type="ChEBI" id="CHEBI:30616"/>
    </ligand>
</feature>
<evidence type="ECO:0000256" key="5">
    <source>
        <dbReference type="ARBA" id="ARBA00022840"/>
    </source>
</evidence>
<dbReference type="InterPro" id="IPR051786">
    <property type="entry name" value="ASN_synthetase/amidase"/>
</dbReference>
<evidence type="ECO:0000313" key="12">
    <source>
        <dbReference type="EMBL" id="MBS5587799.1"/>
    </source>
</evidence>
<keyword evidence="5 9" id="KW-0067">ATP-binding</keyword>
<comment type="caution">
    <text evidence="12">The sequence shown here is derived from an EMBL/GenBank/DDBJ whole genome shotgun (WGS) entry which is preliminary data.</text>
</comment>
<evidence type="ECO:0000256" key="6">
    <source>
        <dbReference type="ARBA" id="ARBA00022888"/>
    </source>
</evidence>
<evidence type="ECO:0000256" key="8">
    <source>
        <dbReference type="ARBA" id="ARBA00048741"/>
    </source>
</evidence>
<dbReference type="EC" id="6.3.5.4" evidence="3"/>
<dbReference type="GO" id="GO:0004066">
    <property type="term" value="F:asparagine synthase (glutamine-hydrolyzing) activity"/>
    <property type="evidence" value="ECO:0007669"/>
    <property type="project" value="UniProtKB-EC"/>
</dbReference>
<dbReference type="PROSITE" id="PS51278">
    <property type="entry name" value="GATASE_TYPE_2"/>
    <property type="match status" value="1"/>
</dbReference>
<evidence type="ECO:0000256" key="1">
    <source>
        <dbReference type="ARBA" id="ARBA00005187"/>
    </source>
</evidence>
<keyword evidence="7" id="KW-0315">Glutamine amidotransferase</keyword>
<feature type="binding site" evidence="9">
    <location>
        <position position="96"/>
    </location>
    <ligand>
        <name>L-glutamine</name>
        <dbReference type="ChEBI" id="CHEBI:58359"/>
    </ligand>
</feature>
<dbReference type="SUPFAM" id="SSF52402">
    <property type="entry name" value="Adenine nucleotide alpha hydrolases-like"/>
    <property type="match status" value="1"/>
</dbReference>
<evidence type="ECO:0000256" key="2">
    <source>
        <dbReference type="ARBA" id="ARBA00005752"/>
    </source>
</evidence>
<dbReference type="Proteomes" id="UP000751224">
    <property type="component" value="Unassembled WGS sequence"/>
</dbReference>
<keyword evidence="6" id="KW-0061">Asparagine biosynthesis</keyword>
<gene>
    <name evidence="12" type="primary">asnB</name>
    <name evidence="12" type="ORF">KHX14_03125</name>
</gene>
<dbReference type="Gene3D" id="3.60.20.10">
    <property type="entry name" value="Glutamine Phosphoribosylpyrophosphate, subunit 1, domain 1"/>
    <property type="match status" value="1"/>
</dbReference>
<dbReference type="CDD" id="cd01991">
    <property type="entry name" value="Asn_synthase_B_C"/>
    <property type="match status" value="1"/>
</dbReference>
<organism evidence="12 13">
    <name type="scientific">Thomasclavelia spiroformis</name>
    <dbReference type="NCBI Taxonomy" id="29348"/>
    <lineage>
        <taxon>Bacteria</taxon>
        <taxon>Bacillati</taxon>
        <taxon>Bacillota</taxon>
        <taxon>Erysipelotrichia</taxon>
        <taxon>Erysipelotrichales</taxon>
        <taxon>Coprobacillaceae</taxon>
        <taxon>Thomasclavelia</taxon>
    </lineage>
</organism>
<dbReference type="GO" id="GO:0005524">
    <property type="term" value="F:ATP binding"/>
    <property type="evidence" value="ECO:0007669"/>
    <property type="project" value="UniProtKB-KW"/>
</dbReference>
<dbReference type="InterPro" id="IPR006426">
    <property type="entry name" value="Asn_synth_AEB"/>
</dbReference>
<accession>A0A943I614</accession>
<dbReference type="Gene3D" id="3.40.50.620">
    <property type="entry name" value="HUPs"/>
    <property type="match status" value="1"/>
</dbReference>
<evidence type="ECO:0000256" key="4">
    <source>
        <dbReference type="ARBA" id="ARBA00022741"/>
    </source>
</evidence>
<keyword evidence="12" id="KW-0436">Ligase</keyword>
<dbReference type="NCBIfam" id="TIGR01536">
    <property type="entry name" value="asn_synth_AEB"/>
    <property type="match status" value="1"/>
</dbReference>
<evidence type="ECO:0000256" key="9">
    <source>
        <dbReference type="PIRSR" id="PIRSR001589-2"/>
    </source>
</evidence>
<dbReference type="EMBL" id="JAGZCC010000012">
    <property type="protein sequence ID" value="MBS5587799.1"/>
    <property type="molecule type" value="Genomic_DNA"/>
</dbReference>